<dbReference type="SUPFAM" id="SSF48208">
    <property type="entry name" value="Six-hairpin glycosidases"/>
    <property type="match status" value="1"/>
</dbReference>
<evidence type="ECO:0000256" key="4">
    <source>
        <dbReference type="ARBA" id="ARBA00022729"/>
    </source>
</evidence>
<keyword evidence="5 13" id="KW-0378">Hydrolase</keyword>
<evidence type="ECO:0000256" key="3">
    <source>
        <dbReference type="ARBA" id="ARBA00012593"/>
    </source>
</evidence>
<gene>
    <name evidence="13" type="ORF">EDB92DRAFT_1172601</name>
</gene>
<dbReference type="Pfam" id="PF00723">
    <property type="entry name" value="Glyco_hydro_15"/>
    <property type="match status" value="1"/>
</dbReference>
<dbReference type="EMBL" id="JAKELL010000005">
    <property type="protein sequence ID" value="KAH8998458.1"/>
    <property type="molecule type" value="Genomic_DNA"/>
</dbReference>
<keyword evidence="9" id="KW-0624">Polysaccharide degradation</keyword>
<reference evidence="13" key="1">
    <citation type="submission" date="2022-01" db="EMBL/GenBank/DDBJ databases">
        <title>Comparative genomics reveals a dynamic genome evolution in the ectomycorrhizal milk-cap (Lactarius) mushrooms.</title>
        <authorList>
            <consortium name="DOE Joint Genome Institute"/>
            <person name="Lebreton A."/>
            <person name="Tang N."/>
            <person name="Kuo A."/>
            <person name="LaButti K."/>
            <person name="Drula E."/>
            <person name="Barry K."/>
            <person name="Clum A."/>
            <person name="Lipzen A."/>
            <person name="Mousain D."/>
            <person name="Ng V."/>
            <person name="Wang R."/>
            <person name="Wang X."/>
            <person name="Dai Y."/>
            <person name="Henrissat B."/>
            <person name="Grigoriev I.V."/>
            <person name="Guerin-Laguette A."/>
            <person name="Yu F."/>
            <person name="Martin F.M."/>
        </authorList>
    </citation>
    <scope>NUCLEOTIDE SEQUENCE</scope>
    <source>
        <strain evidence="13">QP</strain>
    </source>
</reference>
<evidence type="ECO:0000256" key="2">
    <source>
        <dbReference type="ARBA" id="ARBA00006188"/>
    </source>
</evidence>
<dbReference type="GO" id="GO:0000272">
    <property type="term" value="P:polysaccharide catabolic process"/>
    <property type="evidence" value="ECO:0007669"/>
    <property type="project" value="UniProtKB-KW"/>
</dbReference>
<dbReference type="InterPro" id="IPR012341">
    <property type="entry name" value="6hp_glycosidase-like_sf"/>
</dbReference>
<evidence type="ECO:0000256" key="11">
    <source>
        <dbReference type="ARBA" id="ARBA00033473"/>
    </source>
</evidence>
<keyword evidence="7" id="KW-0119">Carbohydrate metabolism</keyword>
<evidence type="ECO:0000256" key="10">
    <source>
        <dbReference type="ARBA" id="ARBA00033442"/>
    </source>
</evidence>
<dbReference type="PANTHER" id="PTHR31616">
    <property type="entry name" value="TREHALASE"/>
    <property type="match status" value="1"/>
</dbReference>
<dbReference type="InterPro" id="IPR011613">
    <property type="entry name" value="GH15-like"/>
</dbReference>
<evidence type="ECO:0000256" key="8">
    <source>
        <dbReference type="ARBA" id="ARBA00023295"/>
    </source>
</evidence>
<feature type="domain" description="GH15-like" evidence="12">
    <location>
        <begin position="43"/>
        <end position="460"/>
    </location>
</feature>
<keyword evidence="14" id="KW-1185">Reference proteome</keyword>
<dbReference type="InterPro" id="IPR000165">
    <property type="entry name" value="Glucoamylase"/>
</dbReference>
<evidence type="ECO:0000256" key="1">
    <source>
        <dbReference type="ARBA" id="ARBA00001863"/>
    </source>
</evidence>
<dbReference type="InterPro" id="IPR008928">
    <property type="entry name" value="6-hairpin_glycosidase_sf"/>
</dbReference>
<keyword evidence="6" id="KW-0325">Glycoprotein</keyword>
<dbReference type="PRINTS" id="PR00736">
    <property type="entry name" value="GLHYDRLASE15"/>
</dbReference>
<dbReference type="GO" id="GO:0000324">
    <property type="term" value="C:fungal-type vacuole"/>
    <property type="evidence" value="ECO:0007669"/>
    <property type="project" value="TreeGrafter"/>
</dbReference>
<comment type="caution">
    <text evidence="13">The sequence shown here is derived from an EMBL/GenBank/DDBJ whole genome shotgun (WGS) entry which is preliminary data.</text>
</comment>
<sequence>MRLLPLLTGFGLTGLVHDSDHPSSLPNSVVKLDAYIAEETHTAKSCLLANIGPDGAKSHGALAGLVIASPSTQNPDYLFSWTRDSALVFKLLIEDFVAGDDLFLRGLIDAYITVESLLQQTSNPSGAAGKDGLGEPKFNVDGSPFLRPWGRPQRDGPALRATALIQYAGWLWKNGNSTYVEKSLWPIIRLDLDYVAANWREPTFDLWEEINSTSFFTAAVQHRSLREGSALASTLERHAESHTYDTQADSVLCFMQSFWNPRDTHIIANTGGGRSGLDSNTVLASIHTFDLAAGCDPITFQPCSDRALANLMKYVDSFRAIYPINKLAHKSDPIATGRYPEDVYFGGNPWYIATLAVAEQLYDALLTWDALGAITVTPTSKAFFEQFSPDIAPGTYRSDSSSTYSQLSDAIRAHADGFVEIVARHTPPDGRLAEQFDKTSGKPASAADLTWSYAAALTAFRSRKGGFGGSWGAKGLEAVC</sequence>
<dbReference type="GO" id="GO:0004339">
    <property type="term" value="F:glucan 1,4-alpha-glucosidase activity"/>
    <property type="evidence" value="ECO:0007669"/>
    <property type="project" value="UniProtKB-EC"/>
</dbReference>
<organism evidence="13 14">
    <name type="scientific">Lactarius akahatsu</name>
    <dbReference type="NCBI Taxonomy" id="416441"/>
    <lineage>
        <taxon>Eukaryota</taxon>
        <taxon>Fungi</taxon>
        <taxon>Dikarya</taxon>
        <taxon>Basidiomycota</taxon>
        <taxon>Agaricomycotina</taxon>
        <taxon>Agaricomycetes</taxon>
        <taxon>Russulales</taxon>
        <taxon>Russulaceae</taxon>
        <taxon>Lactarius</taxon>
    </lineage>
</organism>
<dbReference type="FunFam" id="1.50.10.10:FF:000018">
    <property type="entry name" value="Glucoamylase"/>
    <property type="match status" value="1"/>
</dbReference>
<comment type="similarity">
    <text evidence="2">Belongs to the glycosyl hydrolase 15 family.</text>
</comment>
<evidence type="ECO:0000256" key="5">
    <source>
        <dbReference type="ARBA" id="ARBA00022801"/>
    </source>
</evidence>
<evidence type="ECO:0000313" key="14">
    <source>
        <dbReference type="Proteomes" id="UP001201163"/>
    </source>
</evidence>
<dbReference type="EC" id="3.2.1.3" evidence="3"/>
<keyword evidence="8" id="KW-0326">Glycosidase</keyword>
<proteinExistence type="inferred from homology"/>
<keyword evidence="4" id="KW-0732">Signal</keyword>
<accession>A0AAD4LPW1</accession>
<evidence type="ECO:0000256" key="9">
    <source>
        <dbReference type="ARBA" id="ARBA00023326"/>
    </source>
</evidence>
<evidence type="ECO:0000313" key="13">
    <source>
        <dbReference type="EMBL" id="KAH8998458.1"/>
    </source>
</evidence>
<evidence type="ECO:0000256" key="6">
    <source>
        <dbReference type="ARBA" id="ARBA00023180"/>
    </source>
</evidence>
<dbReference type="Gene3D" id="1.50.10.10">
    <property type="match status" value="1"/>
</dbReference>
<protein>
    <recommendedName>
        <fullName evidence="3">glucan 1,4-alpha-glucosidase</fullName>
        <ecNumber evidence="3">3.2.1.3</ecNumber>
    </recommendedName>
    <alternativeName>
        <fullName evidence="11">1,4-alpha-D-glucan glucohydrolase</fullName>
    </alternativeName>
    <alternativeName>
        <fullName evidence="10">Glucan 1,4-alpha-glucosidase</fullName>
    </alternativeName>
</protein>
<evidence type="ECO:0000256" key="7">
    <source>
        <dbReference type="ARBA" id="ARBA00023277"/>
    </source>
</evidence>
<evidence type="ECO:0000259" key="12">
    <source>
        <dbReference type="Pfam" id="PF00723"/>
    </source>
</evidence>
<name>A0AAD4LPW1_9AGAM</name>
<comment type="catalytic activity">
    <reaction evidence="1">
        <text>Hydrolysis of terminal (1-&gt;4)-linked alpha-D-glucose residues successively from non-reducing ends of the chains with release of beta-D-glucose.</text>
        <dbReference type="EC" id="3.2.1.3"/>
    </reaction>
</comment>
<dbReference type="Proteomes" id="UP001201163">
    <property type="component" value="Unassembled WGS sequence"/>
</dbReference>
<dbReference type="AlphaFoldDB" id="A0AAD4LPW1"/>
<dbReference type="PANTHER" id="PTHR31616:SF12">
    <property type="entry name" value="GLUCOAMYLASE"/>
    <property type="match status" value="1"/>
</dbReference>